<dbReference type="Proteomes" id="UP000015453">
    <property type="component" value="Unassembled WGS sequence"/>
</dbReference>
<reference evidence="2 3" key="1">
    <citation type="journal article" date="2013" name="BMC Genomics">
        <title>The miniature genome of a carnivorous plant Genlisea aurea contains a low number of genes and short non-coding sequences.</title>
        <authorList>
            <person name="Leushkin E.V."/>
            <person name="Sutormin R.A."/>
            <person name="Nabieva E.R."/>
            <person name="Penin A.A."/>
            <person name="Kondrashov A.S."/>
            <person name="Logacheva M.D."/>
        </authorList>
    </citation>
    <scope>NUCLEOTIDE SEQUENCE [LARGE SCALE GENOMIC DNA]</scope>
</reference>
<gene>
    <name evidence="2" type="ORF">M569_12805</name>
</gene>
<sequence>MATIKSEPEYDEAQGWRSGTSALSPFMNNANVKSETKTASEDSEDALDHMLLRERMRLLSKNGNCLDIQQNSVSMAEPVPLNFSFGSVGLKRANSQKAKLPRKRRRTATGSIETALEEDAPGLLKSLIERGVVADEIKLYGDLEDHDDSDGLSITEEFSELEEVFWKRDSFLKFGPSQSAKLEGSSYCLECLLALIEKSRYLRSRKLPVEWGWCRDLLSFIFVFERHNRIVLERPEYGHATYFFELVDLDRLPVDWQIKRLVTVMKLTRCSRIALLENRPLTVGEDLTEGEARVLGEYGWTANTGLGTMLNYYHRVIHDRKNRNDDVSVWTSKMGKLLVDGYNGGRIITDTVAE</sequence>
<name>S8C5I0_9LAMI</name>
<evidence type="ECO:0000256" key="1">
    <source>
        <dbReference type="SAM" id="MobiDB-lite"/>
    </source>
</evidence>
<proteinExistence type="predicted"/>
<dbReference type="PANTHER" id="PTHR47871:SF2">
    <property type="entry name" value="OS03G0221300 PROTEIN"/>
    <property type="match status" value="1"/>
</dbReference>
<evidence type="ECO:0000313" key="3">
    <source>
        <dbReference type="Proteomes" id="UP000015453"/>
    </source>
</evidence>
<organism evidence="2 3">
    <name type="scientific">Genlisea aurea</name>
    <dbReference type="NCBI Taxonomy" id="192259"/>
    <lineage>
        <taxon>Eukaryota</taxon>
        <taxon>Viridiplantae</taxon>
        <taxon>Streptophyta</taxon>
        <taxon>Embryophyta</taxon>
        <taxon>Tracheophyta</taxon>
        <taxon>Spermatophyta</taxon>
        <taxon>Magnoliopsida</taxon>
        <taxon>eudicotyledons</taxon>
        <taxon>Gunneridae</taxon>
        <taxon>Pentapetalae</taxon>
        <taxon>asterids</taxon>
        <taxon>lamiids</taxon>
        <taxon>Lamiales</taxon>
        <taxon>Lentibulariaceae</taxon>
        <taxon>Genlisea</taxon>
    </lineage>
</organism>
<dbReference type="EMBL" id="AUSU01006464">
    <property type="protein sequence ID" value="EPS61989.1"/>
    <property type="molecule type" value="Genomic_DNA"/>
</dbReference>
<comment type="caution">
    <text evidence="2">The sequence shown here is derived from an EMBL/GenBank/DDBJ whole genome shotgun (WGS) entry which is preliminary data.</text>
</comment>
<accession>S8C5I0</accession>
<protein>
    <submittedName>
        <fullName evidence="2">Uncharacterized protein</fullName>
    </submittedName>
</protein>
<dbReference type="OrthoDB" id="2021147at2759"/>
<evidence type="ECO:0000313" key="2">
    <source>
        <dbReference type="EMBL" id="EPS61989.1"/>
    </source>
</evidence>
<dbReference type="AlphaFoldDB" id="S8C5I0"/>
<feature type="non-terminal residue" evidence="2">
    <location>
        <position position="354"/>
    </location>
</feature>
<feature type="compositionally biased region" description="Polar residues" evidence="1">
    <location>
        <begin position="17"/>
        <end position="29"/>
    </location>
</feature>
<dbReference type="PANTHER" id="PTHR47871">
    <property type="entry name" value="NAC DOMAIN-CONTAINING PROTEIN 8"/>
    <property type="match status" value="1"/>
</dbReference>
<feature type="region of interest" description="Disordered" evidence="1">
    <location>
        <begin position="1"/>
        <end position="29"/>
    </location>
</feature>
<keyword evidence="3" id="KW-1185">Reference proteome</keyword>